<comment type="caution">
    <text evidence="1">The sequence shown here is derived from an EMBL/GenBank/DDBJ whole genome shotgun (WGS) entry which is preliminary data.</text>
</comment>
<dbReference type="Proteomes" id="UP000796761">
    <property type="component" value="Unassembled WGS sequence"/>
</dbReference>
<name>A0A8K1D916_9PASS</name>
<dbReference type="AlphaFoldDB" id="A0A8K1D916"/>
<organism evidence="1 2">
    <name type="scientific">Zosterops borbonicus</name>
    <dbReference type="NCBI Taxonomy" id="364589"/>
    <lineage>
        <taxon>Eukaryota</taxon>
        <taxon>Metazoa</taxon>
        <taxon>Chordata</taxon>
        <taxon>Craniata</taxon>
        <taxon>Vertebrata</taxon>
        <taxon>Euteleostomi</taxon>
        <taxon>Archelosauria</taxon>
        <taxon>Archosauria</taxon>
        <taxon>Dinosauria</taxon>
        <taxon>Saurischia</taxon>
        <taxon>Theropoda</taxon>
        <taxon>Coelurosauria</taxon>
        <taxon>Aves</taxon>
        <taxon>Neognathae</taxon>
        <taxon>Neoaves</taxon>
        <taxon>Telluraves</taxon>
        <taxon>Australaves</taxon>
        <taxon>Passeriformes</taxon>
        <taxon>Sylvioidea</taxon>
        <taxon>Zosteropidae</taxon>
        <taxon>Zosterops</taxon>
    </lineage>
</organism>
<accession>A0A8K1D916</accession>
<dbReference type="OrthoDB" id="9364608at2759"/>
<evidence type="ECO:0000313" key="2">
    <source>
        <dbReference type="Proteomes" id="UP000796761"/>
    </source>
</evidence>
<reference evidence="1" key="1">
    <citation type="submission" date="2019-04" db="EMBL/GenBank/DDBJ databases">
        <title>Genome assembly of Zosterops borbonicus 15179.</title>
        <authorList>
            <person name="Leroy T."/>
            <person name="Anselmetti Y."/>
            <person name="Tilak M.-K."/>
            <person name="Nabholz B."/>
        </authorList>
    </citation>
    <scope>NUCLEOTIDE SEQUENCE</scope>
    <source>
        <strain evidence="1">HGM_15179</strain>
        <tissue evidence="1">Muscle</tissue>
    </source>
</reference>
<evidence type="ECO:0000313" key="1">
    <source>
        <dbReference type="EMBL" id="TRZ07332.1"/>
    </source>
</evidence>
<keyword evidence="2" id="KW-1185">Reference proteome</keyword>
<protein>
    <submittedName>
        <fullName evidence="1">Uncharacterized protein</fullName>
    </submittedName>
</protein>
<proteinExistence type="predicted"/>
<gene>
    <name evidence="1" type="ORF">HGM15179_019775</name>
</gene>
<sequence length="115" mass="13038">MVKGLQGKLYKELRKSLCVLSLKERLRGGLMVACNILVRGRGGTGTDPFTFLICDMTQKQHEDELGVVEDIKDQFFTQRVVVHWNRLPREAVTASSLKEFNKCLDKAPRHMAGFS</sequence>
<dbReference type="EMBL" id="SWJQ01001825">
    <property type="protein sequence ID" value="TRZ07332.1"/>
    <property type="molecule type" value="Genomic_DNA"/>
</dbReference>